<feature type="region of interest" description="Disordered" evidence="7">
    <location>
        <begin position="17"/>
        <end position="38"/>
    </location>
</feature>
<evidence type="ECO:0000256" key="1">
    <source>
        <dbReference type="ARBA" id="ARBA00004601"/>
    </source>
</evidence>
<keyword evidence="3" id="KW-0813">Transport</keyword>
<evidence type="ECO:0000256" key="2">
    <source>
        <dbReference type="ARBA" id="ARBA00009150"/>
    </source>
</evidence>
<dbReference type="InterPro" id="IPR039745">
    <property type="entry name" value="Vps54"/>
</dbReference>
<evidence type="ECO:0000313" key="9">
    <source>
        <dbReference type="Proteomes" id="UP001626550"/>
    </source>
</evidence>
<dbReference type="PANTHER" id="PTHR12965:SF0">
    <property type="entry name" value="VACUOLAR PROTEIN SORTING-ASSOCIATED PROTEIN 54"/>
    <property type="match status" value="1"/>
</dbReference>
<evidence type="ECO:0000256" key="6">
    <source>
        <dbReference type="ARBA" id="ARBA00023054"/>
    </source>
</evidence>
<evidence type="ECO:0000256" key="3">
    <source>
        <dbReference type="ARBA" id="ARBA00022448"/>
    </source>
</evidence>
<dbReference type="GO" id="GO:0015031">
    <property type="term" value="P:protein transport"/>
    <property type="evidence" value="ECO:0007669"/>
    <property type="project" value="UniProtKB-KW"/>
</dbReference>
<protein>
    <submittedName>
        <fullName evidence="8">Vacuolar protein sorting-associated protein 54</fullName>
    </submittedName>
</protein>
<dbReference type="GO" id="GO:0005794">
    <property type="term" value="C:Golgi apparatus"/>
    <property type="evidence" value="ECO:0007669"/>
    <property type="project" value="UniProtKB-SubCell"/>
</dbReference>
<keyword evidence="5" id="KW-0333">Golgi apparatus</keyword>
<reference evidence="8 9" key="1">
    <citation type="submission" date="2024-11" db="EMBL/GenBank/DDBJ databases">
        <title>Adaptive evolution of stress response genes in parasites aligns with host niche diversity.</title>
        <authorList>
            <person name="Hahn C."/>
            <person name="Resl P."/>
        </authorList>
    </citation>
    <scope>NUCLEOTIDE SEQUENCE [LARGE SCALE GENOMIC DNA]</scope>
    <source>
        <strain evidence="8">EGGRZ-B1_66</strain>
        <tissue evidence="8">Body</tissue>
    </source>
</reference>
<dbReference type="EMBL" id="JBJKFK010001070">
    <property type="protein sequence ID" value="KAL3314195.1"/>
    <property type="molecule type" value="Genomic_DNA"/>
</dbReference>
<comment type="subcellular location">
    <subcellularLocation>
        <location evidence="1">Golgi apparatus</location>
        <location evidence="1">trans-Golgi network</location>
    </subcellularLocation>
</comment>
<sequence>MCTVNLPALLNNPSGRKKNLFSKTWDDPSDKSGSGRNRYPVYANSEFVDYLRSIKLKTHSQAPTKSPVKLKETSQTVNIPQSFYDPDFSLNNESTFHKIIPLHYRNPRDRKSLQFHDRLPLHHPPSLLKLNGEKLSLKFNSYHENLSHMLDSIELQIAQQVSSKSSSFFDAILCHDVAYEKIDKVVLEVRTLRNLLKNVESNCVHGAARIFAISRRSQNLNLVLSLLNLLTTTSSAQPTLQALLKQRDYLSALDVLHTTLFLLSHDDRKHKHTKNGPFTKGLHCVRHLAAQLKEYRPLISLISQNDFLSCLNRILSPDDFDSTPDILQFVMINVFPSLLAFLKLERFDFPRLVRETGSQKLAEVVQQHICDAFKHSIADGISNSSHPRNNDSLVHLR</sequence>
<evidence type="ECO:0000256" key="5">
    <source>
        <dbReference type="ARBA" id="ARBA00023034"/>
    </source>
</evidence>
<name>A0ABD2Q3M7_9PLAT</name>
<organism evidence="8 9">
    <name type="scientific">Cichlidogyrus casuarinus</name>
    <dbReference type="NCBI Taxonomy" id="1844966"/>
    <lineage>
        <taxon>Eukaryota</taxon>
        <taxon>Metazoa</taxon>
        <taxon>Spiralia</taxon>
        <taxon>Lophotrochozoa</taxon>
        <taxon>Platyhelminthes</taxon>
        <taxon>Monogenea</taxon>
        <taxon>Monopisthocotylea</taxon>
        <taxon>Dactylogyridea</taxon>
        <taxon>Ancyrocephalidae</taxon>
        <taxon>Cichlidogyrus</taxon>
    </lineage>
</organism>
<evidence type="ECO:0000256" key="7">
    <source>
        <dbReference type="SAM" id="MobiDB-lite"/>
    </source>
</evidence>
<proteinExistence type="inferred from homology"/>
<comment type="caution">
    <text evidence="8">The sequence shown here is derived from an EMBL/GenBank/DDBJ whole genome shotgun (WGS) entry which is preliminary data.</text>
</comment>
<comment type="similarity">
    <text evidence="2">Belongs to the VPS54 family.</text>
</comment>
<keyword evidence="6" id="KW-0175">Coiled coil</keyword>
<dbReference type="AlphaFoldDB" id="A0ABD2Q3M7"/>
<dbReference type="Proteomes" id="UP001626550">
    <property type="component" value="Unassembled WGS sequence"/>
</dbReference>
<keyword evidence="4" id="KW-0653">Protein transport</keyword>
<evidence type="ECO:0000256" key="4">
    <source>
        <dbReference type="ARBA" id="ARBA00022927"/>
    </source>
</evidence>
<evidence type="ECO:0000313" key="8">
    <source>
        <dbReference type="EMBL" id="KAL3314195.1"/>
    </source>
</evidence>
<keyword evidence="9" id="KW-1185">Reference proteome</keyword>
<gene>
    <name evidence="8" type="primary">VPS54</name>
    <name evidence="8" type="ORF">Ciccas_007189</name>
</gene>
<accession>A0ABD2Q3M7</accession>
<dbReference type="PANTHER" id="PTHR12965">
    <property type="entry name" value="VACUOLAR PROTEIN SORTING 54"/>
    <property type="match status" value="1"/>
</dbReference>